<gene>
    <name evidence="8" type="ORF">CVV68_12180</name>
</gene>
<dbReference type="EMBL" id="QJVD01000012">
    <property type="protein sequence ID" value="PYI66849.1"/>
    <property type="molecule type" value="Genomic_DNA"/>
</dbReference>
<dbReference type="Proteomes" id="UP000247832">
    <property type="component" value="Unassembled WGS sequence"/>
</dbReference>
<evidence type="ECO:0000259" key="6">
    <source>
        <dbReference type="Pfam" id="PF02465"/>
    </source>
</evidence>
<sequence length="459" mass="47115">MGMGIDGLASGLNTTDIINALMNAAAIPQTQMKTKVSTDTYLLNALQALNTKFAALTTQAAALAKPDGLAKYQVASSSAAITATLSANAKPISLDLSVTQLAQAHSVVTAPLQQWPSSPPVLTFVKNGVQTEITPESDSLDDVAYAINKSAAGVSAVKIAAGTDGSGNAQYRLQITSSDTGSAGTFSIYQGSAADVTAGTAPALAGTTVLRAGQDAQVKMWADTAAEQIITSGTNTFTALAPGLDITVHQLSATPVSLNVTRDASQVTTAAKDLVSNVNIILGSIFTQSAVSSAPGATGSAAVTAGLFTSNSTTSSAKDRLFTAVVSPVNGLSPATIGINSTKNGDFTFDADAFAAAYAKDPALVESTLQTIAGRVADAAKAVSDPYDGTLSQSIKGQQTVINDFNDQILKWDDRLAQRRSALTTVYANLEVQLGRMQSQQNWLTSQISSFDSASSSKK</sequence>
<dbReference type="PANTHER" id="PTHR30288">
    <property type="entry name" value="FLAGELLAR CAP/ASSEMBLY PROTEIN FLID"/>
    <property type="match status" value="1"/>
</dbReference>
<feature type="domain" description="Flagellar hook-associated protein 2 N-terminal" evidence="6">
    <location>
        <begin position="10"/>
        <end position="105"/>
    </location>
</feature>
<evidence type="ECO:0000256" key="2">
    <source>
        <dbReference type="ARBA" id="ARBA00011255"/>
    </source>
</evidence>
<keyword evidence="4 5" id="KW-0975">Bacterial flagellum</keyword>
<dbReference type="Pfam" id="PF07195">
    <property type="entry name" value="FliD_C"/>
    <property type="match status" value="1"/>
</dbReference>
<proteinExistence type="inferred from homology"/>
<organism evidence="8 9">
    <name type="scientific">Arthrobacter livingstonensis</name>
    <dbReference type="NCBI Taxonomy" id="670078"/>
    <lineage>
        <taxon>Bacteria</taxon>
        <taxon>Bacillati</taxon>
        <taxon>Actinomycetota</taxon>
        <taxon>Actinomycetes</taxon>
        <taxon>Micrococcales</taxon>
        <taxon>Micrococcaceae</taxon>
        <taxon>Arthrobacter</taxon>
    </lineage>
</organism>
<evidence type="ECO:0000259" key="7">
    <source>
        <dbReference type="Pfam" id="PF07195"/>
    </source>
</evidence>
<name>A0A2V5L639_9MICC</name>
<dbReference type="GO" id="GO:0009424">
    <property type="term" value="C:bacterial-type flagellum hook"/>
    <property type="evidence" value="ECO:0007669"/>
    <property type="project" value="UniProtKB-UniRule"/>
</dbReference>
<comment type="subcellular location">
    <subcellularLocation>
        <location evidence="5">Secreted</location>
    </subcellularLocation>
    <subcellularLocation>
        <location evidence="5">Bacterial flagellum</location>
    </subcellularLocation>
</comment>
<keyword evidence="3" id="KW-0175">Coiled coil</keyword>
<protein>
    <recommendedName>
        <fullName evidence="5">Flagellar hook-associated protein 2</fullName>
        <shortName evidence="5">HAP2</shortName>
    </recommendedName>
    <alternativeName>
        <fullName evidence="5">Flagellar cap protein</fullName>
    </alternativeName>
</protein>
<evidence type="ECO:0000256" key="1">
    <source>
        <dbReference type="ARBA" id="ARBA00009764"/>
    </source>
</evidence>
<dbReference type="InterPro" id="IPR003481">
    <property type="entry name" value="FliD_N"/>
</dbReference>
<keyword evidence="5" id="KW-0964">Secreted</keyword>
<dbReference type="InterPro" id="IPR040026">
    <property type="entry name" value="FliD"/>
</dbReference>
<dbReference type="GO" id="GO:0007155">
    <property type="term" value="P:cell adhesion"/>
    <property type="evidence" value="ECO:0007669"/>
    <property type="project" value="InterPro"/>
</dbReference>
<keyword evidence="9" id="KW-1185">Reference proteome</keyword>
<evidence type="ECO:0000313" key="8">
    <source>
        <dbReference type="EMBL" id="PYI66849.1"/>
    </source>
</evidence>
<evidence type="ECO:0000256" key="4">
    <source>
        <dbReference type="ARBA" id="ARBA00023143"/>
    </source>
</evidence>
<dbReference type="GO" id="GO:0009421">
    <property type="term" value="C:bacterial-type flagellum filament cap"/>
    <property type="evidence" value="ECO:0007669"/>
    <property type="project" value="InterPro"/>
</dbReference>
<evidence type="ECO:0000256" key="5">
    <source>
        <dbReference type="RuleBase" id="RU362066"/>
    </source>
</evidence>
<evidence type="ECO:0000256" key="3">
    <source>
        <dbReference type="ARBA" id="ARBA00023054"/>
    </source>
</evidence>
<comment type="caution">
    <text evidence="8">The sequence shown here is derived from an EMBL/GenBank/DDBJ whole genome shotgun (WGS) entry which is preliminary data.</text>
</comment>
<accession>A0A2V5L639</accession>
<comment type="function">
    <text evidence="5">Required for morphogenesis and for the elongation of the flagellar filament by facilitating polymerization of the flagellin monomers at the tip of growing filament. Forms a capping structure, which prevents flagellin subunits (transported through the central channel of the flagellum) from leaking out without polymerization at the distal end.</text>
</comment>
<dbReference type="RefSeq" id="WP_110501280.1">
    <property type="nucleotide sequence ID" value="NZ_QJVD01000012.1"/>
</dbReference>
<comment type="similarity">
    <text evidence="1 5">Belongs to the FliD family.</text>
</comment>
<dbReference type="PANTHER" id="PTHR30288:SF0">
    <property type="entry name" value="FLAGELLAR HOOK-ASSOCIATED PROTEIN 2"/>
    <property type="match status" value="1"/>
</dbReference>
<dbReference type="AlphaFoldDB" id="A0A2V5L639"/>
<comment type="subunit">
    <text evidence="2 5">Homopentamer.</text>
</comment>
<feature type="domain" description="Flagellar hook-associated protein 2 C-terminal" evidence="7">
    <location>
        <begin position="228"/>
        <end position="439"/>
    </location>
</feature>
<reference evidence="8 9" key="1">
    <citation type="submission" date="2018-05" db="EMBL/GenBank/DDBJ databases">
        <title>Genetic diversity of glacier-inhabiting Cryobacterium bacteria in China and description of Cryobacterium mengkeensis sp. nov. and Arthrobacter glacialis sp. nov.</title>
        <authorList>
            <person name="Liu Q."/>
            <person name="Xin Y.-H."/>
        </authorList>
    </citation>
    <scope>NUCLEOTIDE SEQUENCE [LARGE SCALE GENOMIC DNA]</scope>
    <source>
        <strain evidence="8 9">LI2</strain>
    </source>
</reference>
<evidence type="ECO:0000313" key="9">
    <source>
        <dbReference type="Proteomes" id="UP000247832"/>
    </source>
</evidence>
<dbReference type="GO" id="GO:0005576">
    <property type="term" value="C:extracellular region"/>
    <property type="evidence" value="ECO:0007669"/>
    <property type="project" value="UniProtKB-SubCell"/>
</dbReference>
<dbReference type="OrthoDB" id="5241527at2"/>
<dbReference type="GO" id="GO:0071973">
    <property type="term" value="P:bacterial-type flagellum-dependent cell motility"/>
    <property type="evidence" value="ECO:0007669"/>
    <property type="project" value="TreeGrafter"/>
</dbReference>
<dbReference type="InterPro" id="IPR010809">
    <property type="entry name" value="FliD_C"/>
</dbReference>
<dbReference type="Pfam" id="PF02465">
    <property type="entry name" value="FliD_N"/>
    <property type="match status" value="1"/>
</dbReference>